<dbReference type="EMBL" id="FWFN01000008">
    <property type="protein sequence ID" value="SLN68631.1"/>
    <property type="molecule type" value="Genomic_DNA"/>
</dbReference>
<dbReference type="GO" id="GO:0016763">
    <property type="term" value="F:pentosyltransferase activity"/>
    <property type="evidence" value="ECO:0007669"/>
    <property type="project" value="InterPro"/>
</dbReference>
<feature type="domain" description="Glycosyl transferase family 51" evidence="13">
    <location>
        <begin position="108"/>
        <end position="263"/>
    </location>
</feature>
<dbReference type="SUPFAM" id="SSF53955">
    <property type="entry name" value="Lysozyme-like"/>
    <property type="match status" value="1"/>
</dbReference>
<feature type="compositionally biased region" description="Basic residues" evidence="12">
    <location>
        <begin position="38"/>
        <end position="56"/>
    </location>
</feature>
<dbReference type="InterPro" id="IPR023346">
    <property type="entry name" value="Lysozyme-like_dom_sf"/>
</dbReference>
<evidence type="ECO:0000256" key="8">
    <source>
        <dbReference type="ARBA" id="ARBA00022989"/>
    </source>
</evidence>
<dbReference type="PANTHER" id="PTHR30400">
    <property type="entry name" value="MONOFUNCTIONAL BIOSYNTHETIC PEPTIDOGLYCAN TRANSGLYCOSYLASE"/>
    <property type="match status" value="1"/>
</dbReference>
<dbReference type="GO" id="GO:0008360">
    <property type="term" value="P:regulation of cell shape"/>
    <property type="evidence" value="ECO:0007669"/>
    <property type="project" value="UniProtKB-KW"/>
</dbReference>
<dbReference type="GO" id="GO:0009252">
    <property type="term" value="P:peptidoglycan biosynthetic process"/>
    <property type="evidence" value="ECO:0007669"/>
    <property type="project" value="UniProtKB-UniRule"/>
</dbReference>
<dbReference type="InterPro" id="IPR011812">
    <property type="entry name" value="Pep_trsgly"/>
</dbReference>
<keyword evidence="8 11" id="KW-1133">Transmembrane helix</keyword>
<proteinExistence type="inferred from homology"/>
<dbReference type="PANTHER" id="PTHR30400:SF0">
    <property type="entry name" value="BIOSYNTHETIC PEPTIDOGLYCAN TRANSGLYCOSYLASE"/>
    <property type="match status" value="1"/>
</dbReference>
<dbReference type="EC" id="2.4.99.28" evidence="11"/>
<keyword evidence="10 11" id="KW-0961">Cell wall biogenesis/degradation</keyword>
<evidence type="ECO:0000256" key="7">
    <source>
        <dbReference type="ARBA" id="ARBA00022984"/>
    </source>
</evidence>
<keyword evidence="1 11" id="KW-1003">Cell membrane</keyword>
<gene>
    <name evidence="14" type="primary">pbpF_2</name>
    <name evidence="11" type="synonym">mtgA</name>
    <name evidence="14" type="ORF">PSM7751_03604</name>
</gene>
<dbReference type="GO" id="GO:0005886">
    <property type="term" value="C:plasma membrane"/>
    <property type="evidence" value="ECO:0007669"/>
    <property type="project" value="UniProtKB-SubCell"/>
</dbReference>
<feature type="transmembrane region" description="Helical" evidence="11">
    <location>
        <begin position="69"/>
        <end position="91"/>
    </location>
</feature>
<keyword evidence="7 11" id="KW-0573">Peptidoglycan synthesis</keyword>
<dbReference type="Proteomes" id="UP000193963">
    <property type="component" value="Unassembled WGS sequence"/>
</dbReference>
<comment type="subcellular location">
    <subcellularLocation>
        <location evidence="11">Cell inner membrane</location>
        <topology evidence="11">Single-pass membrane protein</topology>
    </subcellularLocation>
</comment>
<dbReference type="InterPro" id="IPR036950">
    <property type="entry name" value="PBP_transglycosylase"/>
</dbReference>
<dbReference type="Gene3D" id="1.10.3810.10">
    <property type="entry name" value="Biosynthetic peptidoglycan transglycosylase-like"/>
    <property type="match status" value="1"/>
</dbReference>
<evidence type="ECO:0000256" key="5">
    <source>
        <dbReference type="ARBA" id="ARBA00022692"/>
    </source>
</evidence>
<dbReference type="NCBIfam" id="TIGR02070">
    <property type="entry name" value="mono_pep_trsgly"/>
    <property type="match status" value="1"/>
</dbReference>
<dbReference type="HAMAP" id="MF_00766">
    <property type="entry name" value="PGT_MtgA"/>
    <property type="match status" value="1"/>
</dbReference>
<evidence type="ECO:0000256" key="6">
    <source>
        <dbReference type="ARBA" id="ARBA00022960"/>
    </source>
</evidence>
<keyword evidence="15" id="KW-1185">Reference proteome</keyword>
<comment type="pathway">
    <text evidence="11">Cell wall biogenesis; peptidoglycan biosynthesis.</text>
</comment>
<dbReference type="InterPro" id="IPR001264">
    <property type="entry name" value="Glyco_trans_51"/>
</dbReference>
<evidence type="ECO:0000256" key="11">
    <source>
        <dbReference type="HAMAP-Rule" id="MF_00766"/>
    </source>
</evidence>
<name>A0A1X7A2Z4_9RHOB</name>
<comment type="catalytic activity">
    <reaction evidence="11">
        <text>[GlcNAc-(1-&gt;4)-Mur2Ac(oyl-L-Ala-gamma-D-Glu-L-Lys-D-Ala-D-Ala)](n)-di-trans,octa-cis-undecaprenyl diphosphate + beta-D-GlcNAc-(1-&gt;4)-Mur2Ac(oyl-L-Ala-gamma-D-Glu-L-Lys-D-Ala-D-Ala)-di-trans,octa-cis-undecaprenyl diphosphate = [GlcNAc-(1-&gt;4)-Mur2Ac(oyl-L-Ala-gamma-D-Glu-L-Lys-D-Ala-D-Ala)](n+1)-di-trans,octa-cis-undecaprenyl diphosphate + di-trans,octa-cis-undecaprenyl diphosphate + H(+)</text>
        <dbReference type="Rhea" id="RHEA:23708"/>
        <dbReference type="Rhea" id="RHEA-COMP:9602"/>
        <dbReference type="Rhea" id="RHEA-COMP:9603"/>
        <dbReference type="ChEBI" id="CHEBI:15378"/>
        <dbReference type="ChEBI" id="CHEBI:58405"/>
        <dbReference type="ChEBI" id="CHEBI:60033"/>
        <dbReference type="ChEBI" id="CHEBI:78435"/>
        <dbReference type="EC" id="2.4.99.28"/>
    </reaction>
</comment>
<sequence>MKPALVPVFSCLPTGKGPGNDFAAPAVTRIAGLVAKQTKPKTKTRKTASRKGKKAARGGPQPLRWLRRWILRGLAVVVILFALVVTSHSVIRPWGGAYMLRERLRLGEIDRQWIPMEEIAPVMARSVVAAEDANFCLHWGIDMSAIRDAIADGAARGGSTISQQVVKNVYLWHGRSYVRKALETLITPLVELTWSKRRILEVYLNVAEFDEGAFGIEAGAWRYFQALPKDLSADQAARLAAVLPSPQSWSASAPGEFVSRRSAAIRDGAATIARDGRAACFED</sequence>
<reference evidence="14 15" key="1">
    <citation type="submission" date="2017-03" db="EMBL/GenBank/DDBJ databases">
        <authorList>
            <person name="Afonso C.L."/>
            <person name="Miller P.J."/>
            <person name="Scott M.A."/>
            <person name="Spackman E."/>
            <person name="Goraichik I."/>
            <person name="Dimitrov K.M."/>
            <person name="Suarez D.L."/>
            <person name="Swayne D.E."/>
        </authorList>
    </citation>
    <scope>NUCLEOTIDE SEQUENCE [LARGE SCALE GENOMIC DNA]</scope>
    <source>
        <strain evidence="14 15">CECT 7751</strain>
    </source>
</reference>
<accession>A0A1X7A2Z4</accession>
<evidence type="ECO:0000256" key="10">
    <source>
        <dbReference type="ARBA" id="ARBA00023316"/>
    </source>
</evidence>
<evidence type="ECO:0000313" key="15">
    <source>
        <dbReference type="Proteomes" id="UP000193963"/>
    </source>
</evidence>
<comment type="function">
    <text evidence="11">Peptidoglycan polymerase that catalyzes glycan chain elongation from lipid-linked precursors.</text>
</comment>
<keyword evidence="2 11" id="KW-0997">Cell inner membrane</keyword>
<evidence type="ECO:0000256" key="12">
    <source>
        <dbReference type="SAM" id="MobiDB-lite"/>
    </source>
</evidence>
<keyword evidence="6 11" id="KW-0133">Cell shape</keyword>
<keyword evidence="5 11" id="KW-0812">Transmembrane</keyword>
<organism evidence="14 15">
    <name type="scientific">Pseudooceanicola marinus</name>
    <dbReference type="NCBI Taxonomy" id="396013"/>
    <lineage>
        <taxon>Bacteria</taxon>
        <taxon>Pseudomonadati</taxon>
        <taxon>Pseudomonadota</taxon>
        <taxon>Alphaproteobacteria</taxon>
        <taxon>Rhodobacterales</taxon>
        <taxon>Paracoccaceae</taxon>
        <taxon>Pseudooceanicola</taxon>
    </lineage>
</organism>
<evidence type="ECO:0000256" key="9">
    <source>
        <dbReference type="ARBA" id="ARBA00023136"/>
    </source>
</evidence>
<keyword evidence="4 11" id="KW-0808">Transferase</keyword>
<evidence type="ECO:0000256" key="2">
    <source>
        <dbReference type="ARBA" id="ARBA00022519"/>
    </source>
</evidence>
<dbReference type="Pfam" id="PF00912">
    <property type="entry name" value="Transgly"/>
    <property type="match status" value="1"/>
</dbReference>
<evidence type="ECO:0000313" key="14">
    <source>
        <dbReference type="EMBL" id="SLN68631.1"/>
    </source>
</evidence>
<keyword evidence="3 11" id="KW-0328">Glycosyltransferase</keyword>
<evidence type="ECO:0000259" key="13">
    <source>
        <dbReference type="Pfam" id="PF00912"/>
    </source>
</evidence>
<dbReference type="AlphaFoldDB" id="A0A1X7A2Z4"/>
<evidence type="ECO:0000256" key="3">
    <source>
        <dbReference type="ARBA" id="ARBA00022676"/>
    </source>
</evidence>
<comment type="similarity">
    <text evidence="11">Belongs to the glycosyltransferase 51 family.</text>
</comment>
<keyword evidence="9 11" id="KW-0472">Membrane</keyword>
<evidence type="ECO:0000256" key="4">
    <source>
        <dbReference type="ARBA" id="ARBA00022679"/>
    </source>
</evidence>
<dbReference type="UniPathway" id="UPA00219"/>
<protein>
    <recommendedName>
        <fullName evidence="11">Biosynthetic peptidoglycan transglycosylase</fullName>
        <ecNumber evidence="11">2.4.99.28</ecNumber>
    </recommendedName>
    <alternativeName>
        <fullName evidence="11">Glycan polymerase</fullName>
    </alternativeName>
    <alternativeName>
        <fullName evidence="11">Peptidoglycan glycosyltransferase MtgA</fullName>
        <shortName evidence="11">PGT</shortName>
    </alternativeName>
</protein>
<dbReference type="GO" id="GO:0071555">
    <property type="term" value="P:cell wall organization"/>
    <property type="evidence" value="ECO:0007669"/>
    <property type="project" value="UniProtKB-KW"/>
</dbReference>
<dbReference type="OrthoDB" id="9766909at2"/>
<feature type="region of interest" description="Disordered" evidence="12">
    <location>
        <begin position="36"/>
        <end position="59"/>
    </location>
</feature>
<dbReference type="GO" id="GO:0008955">
    <property type="term" value="F:peptidoglycan glycosyltransferase activity"/>
    <property type="evidence" value="ECO:0007669"/>
    <property type="project" value="UniProtKB-UniRule"/>
</dbReference>
<dbReference type="GO" id="GO:0009274">
    <property type="term" value="C:peptidoglycan-based cell wall"/>
    <property type="evidence" value="ECO:0007669"/>
    <property type="project" value="InterPro"/>
</dbReference>
<evidence type="ECO:0000256" key="1">
    <source>
        <dbReference type="ARBA" id="ARBA00022475"/>
    </source>
</evidence>